<keyword evidence="3" id="KW-0597">Phosphoprotein</keyword>
<reference evidence="8 9" key="1">
    <citation type="submission" date="2018-04" db="EMBL/GenBank/DDBJ databases">
        <title>Methylobacterium sp. PR1016A genome.</title>
        <authorList>
            <person name="Park W."/>
        </authorList>
    </citation>
    <scope>NUCLEOTIDE SEQUENCE [LARGE SCALE GENOMIC DNA]</scope>
    <source>
        <strain evidence="8 9">PR1016A</strain>
    </source>
</reference>
<dbReference type="CDD" id="cd00130">
    <property type="entry name" value="PAS"/>
    <property type="match status" value="1"/>
</dbReference>
<dbReference type="PANTHER" id="PTHR43304:SF1">
    <property type="entry name" value="PAC DOMAIN-CONTAINING PROTEIN"/>
    <property type="match status" value="1"/>
</dbReference>
<dbReference type="KEGG" id="mee:DA075_30565"/>
<gene>
    <name evidence="8" type="ORF">DA075_30565</name>
</gene>
<proteinExistence type="predicted"/>
<sequence>MLACETQYIGTSVTVSELNFFSPDFDRLINDLDLLGSWRWDFTTETQVWSNGLFRLLGLNRRTTKPHYGSFASLIHPEDRAALATASEIRHGVALPNARIRIIRPDGTIRTLDSRTEIRWTPDGRPRMADGVVIDITNPHALARAHLIERRHRGALFTHSGFLYTPISLDMKFDFPPEAALAFGRSLEEINADATVRIIPEDRTMFIEHAIQQHQAGSMFQVMAKVHLRRHGPQPFRILSVPVRDERGVIVGRAGLSYRSDMGSPPIVGTLRDGLEQGVRAHHLRAARAMLGWSMTTLAQASGLSLSTVKRLEENAGPQGHRSHHSAIAALRRSGAPVSASSPWTTALSRSPRPDRPVPICGALPPRHVSDDRPAALNLFEHSEGVLDWQAP</sequence>
<feature type="domain" description="HTH cro/C1-type" evidence="7">
    <location>
        <begin position="284"/>
        <end position="313"/>
    </location>
</feature>
<evidence type="ECO:0000256" key="6">
    <source>
        <dbReference type="SAM" id="MobiDB-lite"/>
    </source>
</evidence>
<dbReference type="Pfam" id="PF08447">
    <property type="entry name" value="PAS_3"/>
    <property type="match status" value="1"/>
</dbReference>
<evidence type="ECO:0000259" key="7">
    <source>
        <dbReference type="PROSITE" id="PS50943"/>
    </source>
</evidence>
<dbReference type="OrthoDB" id="3782725at2"/>
<dbReference type="Gene3D" id="2.10.70.100">
    <property type="match status" value="1"/>
</dbReference>
<evidence type="ECO:0000313" key="9">
    <source>
        <dbReference type="Proteomes" id="UP000244755"/>
    </source>
</evidence>
<protein>
    <recommendedName>
        <fullName evidence="2">histidine kinase</fullName>
        <ecNumber evidence="2">2.7.13.3</ecNumber>
    </recommendedName>
</protein>
<dbReference type="Proteomes" id="UP000244755">
    <property type="component" value="Chromosome 2"/>
</dbReference>
<evidence type="ECO:0000256" key="3">
    <source>
        <dbReference type="ARBA" id="ARBA00022553"/>
    </source>
</evidence>
<dbReference type="GO" id="GO:0004673">
    <property type="term" value="F:protein histidine kinase activity"/>
    <property type="evidence" value="ECO:0007669"/>
    <property type="project" value="UniProtKB-EC"/>
</dbReference>
<dbReference type="SUPFAM" id="SSF47413">
    <property type="entry name" value="lambda repressor-like DNA-binding domains"/>
    <property type="match status" value="1"/>
</dbReference>
<dbReference type="InterPro" id="IPR010982">
    <property type="entry name" value="Lambda_DNA-bd_dom_sf"/>
</dbReference>
<dbReference type="InterPro" id="IPR035965">
    <property type="entry name" value="PAS-like_dom_sf"/>
</dbReference>
<keyword evidence="5 8" id="KW-0418">Kinase</keyword>
<feature type="region of interest" description="Disordered" evidence="6">
    <location>
        <begin position="331"/>
        <end position="358"/>
    </location>
</feature>
<evidence type="ECO:0000256" key="5">
    <source>
        <dbReference type="ARBA" id="ARBA00022777"/>
    </source>
</evidence>
<dbReference type="InterPro" id="IPR013655">
    <property type="entry name" value="PAS_fold_3"/>
</dbReference>
<feature type="compositionally biased region" description="Polar residues" evidence="6">
    <location>
        <begin position="339"/>
        <end position="349"/>
    </location>
</feature>
<evidence type="ECO:0000313" key="8">
    <source>
        <dbReference type="EMBL" id="AWB25275.1"/>
    </source>
</evidence>
<dbReference type="CDD" id="cd00093">
    <property type="entry name" value="HTH_XRE"/>
    <property type="match status" value="1"/>
</dbReference>
<dbReference type="Gene3D" id="1.10.260.40">
    <property type="entry name" value="lambda repressor-like DNA-binding domains"/>
    <property type="match status" value="1"/>
</dbReference>
<dbReference type="PANTHER" id="PTHR43304">
    <property type="entry name" value="PHYTOCHROME-LIKE PROTEIN CPH1"/>
    <property type="match status" value="1"/>
</dbReference>
<dbReference type="EMBL" id="CP028844">
    <property type="protein sequence ID" value="AWB25275.1"/>
    <property type="molecule type" value="Genomic_DNA"/>
</dbReference>
<dbReference type="Gene3D" id="3.30.450.20">
    <property type="entry name" value="PAS domain"/>
    <property type="match status" value="1"/>
</dbReference>
<accession>A0A2R4WUU0</accession>
<dbReference type="GO" id="GO:0003677">
    <property type="term" value="F:DNA binding"/>
    <property type="evidence" value="ECO:0007669"/>
    <property type="project" value="InterPro"/>
</dbReference>
<keyword evidence="9" id="KW-1185">Reference proteome</keyword>
<dbReference type="PROSITE" id="PS50943">
    <property type="entry name" value="HTH_CROC1"/>
    <property type="match status" value="1"/>
</dbReference>
<dbReference type="EC" id="2.7.13.3" evidence="2"/>
<dbReference type="InterPro" id="IPR052162">
    <property type="entry name" value="Sensor_kinase/Photoreceptor"/>
</dbReference>
<name>A0A2R4WUU0_9HYPH</name>
<evidence type="ECO:0000256" key="1">
    <source>
        <dbReference type="ARBA" id="ARBA00000085"/>
    </source>
</evidence>
<dbReference type="InterPro" id="IPR001387">
    <property type="entry name" value="Cro/C1-type_HTH"/>
</dbReference>
<dbReference type="InterPro" id="IPR000014">
    <property type="entry name" value="PAS"/>
</dbReference>
<keyword evidence="4" id="KW-0808">Transferase</keyword>
<evidence type="ECO:0000256" key="2">
    <source>
        <dbReference type="ARBA" id="ARBA00012438"/>
    </source>
</evidence>
<comment type="catalytic activity">
    <reaction evidence="1">
        <text>ATP + protein L-histidine = ADP + protein N-phospho-L-histidine.</text>
        <dbReference type="EC" id="2.7.13.3"/>
    </reaction>
</comment>
<dbReference type="SUPFAM" id="SSF55785">
    <property type="entry name" value="PYP-like sensor domain (PAS domain)"/>
    <property type="match status" value="1"/>
</dbReference>
<organism evidence="8 9">
    <name type="scientific">Methylobacterium currus</name>
    <dbReference type="NCBI Taxonomy" id="2051553"/>
    <lineage>
        <taxon>Bacteria</taxon>
        <taxon>Pseudomonadati</taxon>
        <taxon>Pseudomonadota</taxon>
        <taxon>Alphaproteobacteria</taxon>
        <taxon>Hyphomicrobiales</taxon>
        <taxon>Methylobacteriaceae</taxon>
        <taxon>Methylobacterium</taxon>
    </lineage>
</organism>
<evidence type="ECO:0000256" key="4">
    <source>
        <dbReference type="ARBA" id="ARBA00022679"/>
    </source>
</evidence>
<dbReference type="AlphaFoldDB" id="A0A2R4WUU0"/>